<dbReference type="GO" id="GO:0005992">
    <property type="term" value="P:trehalose biosynthetic process"/>
    <property type="evidence" value="ECO:0007669"/>
    <property type="project" value="InterPro"/>
</dbReference>
<dbReference type="Proteomes" id="UP001367508">
    <property type="component" value="Unassembled WGS sequence"/>
</dbReference>
<dbReference type="PANTHER" id="PTHR43768">
    <property type="entry name" value="TREHALOSE 6-PHOSPHATE PHOSPHATASE"/>
    <property type="match status" value="1"/>
</dbReference>
<dbReference type="InterPro" id="IPR023214">
    <property type="entry name" value="HAD_sf"/>
</dbReference>
<proteinExistence type="inferred from homology"/>
<evidence type="ECO:0000256" key="6">
    <source>
        <dbReference type="ARBA" id="ARBA00023016"/>
    </source>
</evidence>
<dbReference type="Gene3D" id="3.40.50.1000">
    <property type="entry name" value="HAD superfamily/HAD-like"/>
    <property type="match status" value="2"/>
</dbReference>
<evidence type="ECO:0000313" key="10">
    <source>
        <dbReference type="Proteomes" id="UP001367508"/>
    </source>
</evidence>
<dbReference type="SUPFAM" id="SSF56784">
    <property type="entry name" value="HAD-like"/>
    <property type="match status" value="1"/>
</dbReference>
<dbReference type="AlphaFoldDB" id="A0AAN9R083"/>
<gene>
    <name evidence="9" type="ORF">VNO77_06793</name>
</gene>
<dbReference type="InterPro" id="IPR003337">
    <property type="entry name" value="Trehalose_PPase"/>
</dbReference>
<reference evidence="9 10" key="1">
    <citation type="submission" date="2024-01" db="EMBL/GenBank/DDBJ databases">
        <title>The genomes of 5 underutilized Papilionoideae crops provide insights into root nodulation and disease resistanc.</title>
        <authorList>
            <person name="Jiang F."/>
        </authorList>
    </citation>
    <scope>NUCLEOTIDE SEQUENCE [LARGE SCALE GENOMIC DNA]</scope>
    <source>
        <strain evidence="9">LVBAO_FW01</strain>
        <tissue evidence="9">Leaves</tissue>
    </source>
</reference>
<comment type="caution">
    <text evidence="9">The sequence shown here is derived from an EMBL/GenBank/DDBJ whole genome shotgun (WGS) entry which is preliminary data.</text>
</comment>
<comment type="catalytic activity">
    <reaction evidence="1 8">
        <text>alpha,alpha-trehalose 6-phosphate + H2O = alpha,alpha-trehalose + phosphate</text>
        <dbReference type="Rhea" id="RHEA:23420"/>
        <dbReference type="ChEBI" id="CHEBI:15377"/>
        <dbReference type="ChEBI" id="CHEBI:16551"/>
        <dbReference type="ChEBI" id="CHEBI:43474"/>
        <dbReference type="ChEBI" id="CHEBI:58429"/>
        <dbReference type="EC" id="3.1.3.12"/>
    </reaction>
</comment>
<keyword evidence="5 8" id="KW-0378">Hydrolase</keyword>
<dbReference type="InterPro" id="IPR006379">
    <property type="entry name" value="HAD-SF_hydro_IIB"/>
</dbReference>
<comment type="pathway">
    <text evidence="3 8">Glycan biosynthesis; trehalose biosynthesis.</text>
</comment>
<sequence length="334" mass="37422">MQVAKVQFLQDSILNTSPPSTHPNMKSISNANQDSISSAYASWLGKHPSALDNFDQMMSIAKGKEIVVFLDYDGTLSQIVDDPDKAYMSDSMRAAVREVASCFPTAIVSGRSRDKVSEFVKLRNVYYAGSHGMDISTPSGSSKYGNQKHQTKTVDEKGKQVVNFHPAKEFLPTIQKIIKVLKENIKKINGSSVEDNMFCISVHYRRVKNEKDVGVLKEIVESIMKSYPNFHVSGGKKVMEIRPNVNWDKGHALMYLLDTLGFDNSDDVFPMYIGDDKTDEDAFKVIKRIGRGFPIVVSSIAKETKASHSLRDPSDVMAFLVRLAKWKKSLVRRT</sequence>
<dbReference type="EC" id="3.1.3.12" evidence="8"/>
<dbReference type="FunFam" id="3.40.50.1000:FF:000073">
    <property type="entry name" value="Trehalose 6-phosphate phosphatase"/>
    <property type="match status" value="1"/>
</dbReference>
<evidence type="ECO:0000256" key="5">
    <source>
        <dbReference type="ARBA" id="ARBA00022801"/>
    </source>
</evidence>
<evidence type="ECO:0000256" key="2">
    <source>
        <dbReference type="ARBA" id="ARBA00001968"/>
    </source>
</evidence>
<name>A0AAN9R083_CANGL</name>
<comment type="cofactor">
    <cofactor evidence="2 8">
        <name>a divalent metal cation</name>
        <dbReference type="ChEBI" id="CHEBI:60240"/>
    </cofactor>
</comment>
<dbReference type="NCBIfam" id="TIGR01484">
    <property type="entry name" value="HAD-SF-IIB"/>
    <property type="match status" value="1"/>
</dbReference>
<dbReference type="InterPro" id="IPR044651">
    <property type="entry name" value="OTSB-like"/>
</dbReference>
<evidence type="ECO:0000256" key="8">
    <source>
        <dbReference type="RuleBase" id="RU361117"/>
    </source>
</evidence>
<dbReference type="InterPro" id="IPR036412">
    <property type="entry name" value="HAD-like_sf"/>
</dbReference>
<evidence type="ECO:0000256" key="7">
    <source>
        <dbReference type="ARBA" id="ARBA00025274"/>
    </source>
</evidence>
<keyword evidence="10" id="KW-1185">Reference proteome</keyword>
<comment type="function">
    <text evidence="7">Removes the phosphate from trehalose 6-phosphate to produce free trehalose. Trehalose accumulation in plant may improve abiotic stress tolerance.</text>
</comment>
<keyword evidence="6" id="KW-0346">Stress response</keyword>
<dbReference type="EMBL" id="JAYMYQ010000002">
    <property type="protein sequence ID" value="KAK7349428.1"/>
    <property type="molecule type" value="Genomic_DNA"/>
</dbReference>
<dbReference type="Pfam" id="PF02358">
    <property type="entry name" value="Trehalose_PPase"/>
    <property type="match status" value="1"/>
</dbReference>
<dbReference type="GO" id="GO:0004805">
    <property type="term" value="F:trehalose-phosphatase activity"/>
    <property type="evidence" value="ECO:0007669"/>
    <property type="project" value="UniProtKB-EC"/>
</dbReference>
<evidence type="ECO:0000256" key="1">
    <source>
        <dbReference type="ARBA" id="ARBA00000500"/>
    </source>
</evidence>
<dbReference type="NCBIfam" id="TIGR00685">
    <property type="entry name" value="T6PP"/>
    <property type="match status" value="1"/>
</dbReference>
<evidence type="ECO:0000313" key="9">
    <source>
        <dbReference type="EMBL" id="KAK7349428.1"/>
    </source>
</evidence>
<comment type="similarity">
    <text evidence="4 8">Belongs to the trehalose phosphatase family.</text>
</comment>
<organism evidence="9 10">
    <name type="scientific">Canavalia gladiata</name>
    <name type="common">Sword bean</name>
    <name type="synonym">Dolichos gladiatus</name>
    <dbReference type="NCBI Taxonomy" id="3824"/>
    <lineage>
        <taxon>Eukaryota</taxon>
        <taxon>Viridiplantae</taxon>
        <taxon>Streptophyta</taxon>
        <taxon>Embryophyta</taxon>
        <taxon>Tracheophyta</taxon>
        <taxon>Spermatophyta</taxon>
        <taxon>Magnoliopsida</taxon>
        <taxon>eudicotyledons</taxon>
        <taxon>Gunneridae</taxon>
        <taxon>Pentapetalae</taxon>
        <taxon>rosids</taxon>
        <taxon>fabids</taxon>
        <taxon>Fabales</taxon>
        <taxon>Fabaceae</taxon>
        <taxon>Papilionoideae</taxon>
        <taxon>50 kb inversion clade</taxon>
        <taxon>NPAAA clade</taxon>
        <taxon>indigoferoid/millettioid clade</taxon>
        <taxon>Phaseoleae</taxon>
        <taxon>Canavalia</taxon>
    </lineage>
</organism>
<accession>A0AAN9R083</accession>
<dbReference type="PANTHER" id="PTHR43768:SF28">
    <property type="entry name" value="TREHALOSE 6-PHOSPHATE PHOSPHATASE"/>
    <property type="match status" value="1"/>
</dbReference>
<dbReference type="CDD" id="cd01627">
    <property type="entry name" value="HAD_TPP"/>
    <property type="match status" value="1"/>
</dbReference>
<evidence type="ECO:0000256" key="3">
    <source>
        <dbReference type="ARBA" id="ARBA00005199"/>
    </source>
</evidence>
<evidence type="ECO:0000256" key="4">
    <source>
        <dbReference type="ARBA" id="ARBA00008770"/>
    </source>
</evidence>
<protein>
    <recommendedName>
        <fullName evidence="8">Trehalose 6-phosphate phosphatase</fullName>
        <ecNumber evidence="8">3.1.3.12</ecNumber>
    </recommendedName>
</protein>